<comment type="caution">
    <text evidence="2">The sequence shown here is derived from an EMBL/GenBank/DDBJ whole genome shotgun (WGS) entry which is preliminary data.</text>
</comment>
<reference evidence="2 3" key="1">
    <citation type="submission" date="2024-03" db="EMBL/GenBank/DDBJ databases">
        <title>Human intestinal bacterial collection.</title>
        <authorList>
            <person name="Pauvert C."/>
            <person name="Hitch T.C.A."/>
            <person name="Clavel T."/>
        </authorList>
    </citation>
    <scope>NUCLEOTIDE SEQUENCE [LARGE SCALE GENOMIC DNA]</scope>
    <source>
        <strain evidence="2 3">CLA-KB-H122</strain>
    </source>
</reference>
<proteinExistence type="predicted"/>
<dbReference type="InterPro" id="IPR035965">
    <property type="entry name" value="PAS-like_dom_sf"/>
</dbReference>
<organism evidence="2 3">
    <name type="scientific">Alistipes intestinihominis</name>
    <dbReference type="NCBI Taxonomy" id="3133172"/>
    <lineage>
        <taxon>Bacteria</taxon>
        <taxon>Pseudomonadati</taxon>
        <taxon>Bacteroidota</taxon>
        <taxon>Bacteroidia</taxon>
        <taxon>Bacteroidales</taxon>
        <taxon>Rikenellaceae</taxon>
        <taxon>Alistipes</taxon>
    </lineage>
</organism>
<dbReference type="Proteomes" id="UP001460202">
    <property type="component" value="Unassembled WGS sequence"/>
</dbReference>
<dbReference type="Pfam" id="PF13426">
    <property type="entry name" value="PAS_9"/>
    <property type="match status" value="1"/>
</dbReference>
<dbReference type="Gene3D" id="3.30.450.20">
    <property type="entry name" value="PAS domain"/>
    <property type="match status" value="1"/>
</dbReference>
<feature type="domain" description="PAS" evidence="1">
    <location>
        <begin position="14"/>
        <end position="79"/>
    </location>
</feature>
<dbReference type="CDD" id="cd00130">
    <property type="entry name" value="PAS"/>
    <property type="match status" value="1"/>
</dbReference>
<dbReference type="InterPro" id="IPR000014">
    <property type="entry name" value="PAS"/>
</dbReference>
<gene>
    <name evidence="2" type="ORF">WMO46_05965</name>
</gene>
<keyword evidence="3" id="KW-1185">Reference proteome</keyword>
<sequence length="112" mass="12844">MENPYPWAEEAGYAVTVCDTEGTILYMNEKARAAFAKHGDLIGRNLFDCHNERSRGMIRRMLATGGTNAYTIEKQGTRKMIYQTAWKERGEVRGLVEISMEIPAEMPHYIRK</sequence>
<evidence type="ECO:0000259" key="1">
    <source>
        <dbReference type="Pfam" id="PF13426"/>
    </source>
</evidence>
<dbReference type="RefSeq" id="WP_349094003.1">
    <property type="nucleotide sequence ID" value="NZ_JBBMFL010000005.1"/>
</dbReference>
<name>A0ABV1GVQ0_9BACT</name>
<evidence type="ECO:0000313" key="2">
    <source>
        <dbReference type="EMBL" id="MEQ2544490.1"/>
    </source>
</evidence>
<protein>
    <submittedName>
        <fullName evidence="2">PAS domain-containing protein</fullName>
    </submittedName>
</protein>
<dbReference type="EMBL" id="JBBMFL010000005">
    <property type="protein sequence ID" value="MEQ2544490.1"/>
    <property type="molecule type" value="Genomic_DNA"/>
</dbReference>
<evidence type="ECO:0000313" key="3">
    <source>
        <dbReference type="Proteomes" id="UP001460202"/>
    </source>
</evidence>
<accession>A0ABV1GVQ0</accession>
<dbReference type="SUPFAM" id="SSF55785">
    <property type="entry name" value="PYP-like sensor domain (PAS domain)"/>
    <property type="match status" value="1"/>
</dbReference>